<keyword evidence="2 10" id="KW-0597">Phosphoprotein</keyword>
<comment type="subunit">
    <text evidence="10">The complex is composed of six subunits: RnfA, RnfB, RnfC, RnfD, RnfE and RnfG.</text>
</comment>
<comment type="caution">
    <text evidence="11">The sequence shown here is derived from an EMBL/GenBank/DDBJ whole genome shotgun (WGS) entry which is preliminary data.</text>
</comment>
<evidence type="ECO:0000256" key="6">
    <source>
        <dbReference type="ARBA" id="ARBA00022967"/>
    </source>
</evidence>
<evidence type="ECO:0000256" key="10">
    <source>
        <dbReference type="HAMAP-Rule" id="MF_00462"/>
    </source>
</evidence>
<feature type="modified residue" description="FMN phosphoryl threonine" evidence="10">
    <location>
        <position position="168"/>
    </location>
</feature>
<keyword evidence="4 10" id="KW-0288">FMN</keyword>
<dbReference type="EMBL" id="DWZJ01000002">
    <property type="protein sequence ID" value="HJB12126.1"/>
    <property type="molecule type" value="Genomic_DNA"/>
</dbReference>
<evidence type="ECO:0000256" key="8">
    <source>
        <dbReference type="ARBA" id="ARBA00022989"/>
    </source>
</evidence>
<dbReference type="InterPro" id="IPR004338">
    <property type="entry name" value="NqrB/RnfD"/>
</dbReference>
<comment type="similarity">
    <text evidence="10">Belongs to the NqrB/RnfD family.</text>
</comment>
<dbReference type="GO" id="GO:0005886">
    <property type="term" value="C:plasma membrane"/>
    <property type="evidence" value="ECO:0007669"/>
    <property type="project" value="UniProtKB-SubCell"/>
</dbReference>
<dbReference type="EC" id="7.-.-.-" evidence="10"/>
<reference evidence="11" key="1">
    <citation type="journal article" date="2021" name="PeerJ">
        <title>Extensive microbial diversity within the chicken gut microbiome revealed by metagenomics and culture.</title>
        <authorList>
            <person name="Gilroy R."/>
            <person name="Ravi A."/>
            <person name="Getino M."/>
            <person name="Pursley I."/>
            <person name="Horton D.L."/>
            <person name="Alikhan N.F."/>
            <person name="Baker D."/>
            <person name="Gharbi K."/>
            <person name="Hall N."/>
            <person name="Watson M."/>
            <person name="Adriaenssens E.M."/>
            <person name="Foster-Nyarko E."/>
            <person name="Jarju S."/>
            <person name="Secka A."/>
            <person name="Antonio M."/>
            <person name="Oren A."/>
            <person name="Chaudhuri R.R."/>
            <person name="La Ragione R."/>
            <person name="Hildebrand F."/>
            <person name="Pallen M.J."/>
        </authorList>
    </citation>
    <scope>NUCLEOTIDE SEQUENCE</scope>
    <source>
        <strain evidence="11">ChiBcec18-1249</strain>
    </source>
</reference>
<feature type="transmembrane region" description="Helical" evidence="10">
    <location>
        <begin position="26"/>
        <end position="43"/>
    </location>
</feature>
<dbReference type="AlphaFoldDB" id="A0A9D2RQW9"/>
<dbReference type="NCBIfam" id="TIGR01946">
    <property type="entry name" value="rnfD"/>
    <property type="match status" value="1"/>
</dbReference>
<sequence>MTDYKNLKLIATSSPHIRAAENTRSIMLDVIIAMMPALVWAIVKFGFRALILTAVSVIGCIVFEWGYRKIMKKPQSINDLSAVVTGILLAFVCPVNMDYWMILVGDFFAIVVVKQLFGGIGKNFINPALAGRAALVASYAGTMSGAWADPKAGWVPLVGTADVVTAATPLAYMKTGDMAGLTSQYSVADMFLGNIGGSLGEVSALLLIVGGLYLIWRKVINWQTPVAYIATVAVLTLVFPKGGADNVQFMLYSIFGGGLMLGAFFMATDYTTSPVTKTGQLIFGIGCGLLTVFIRYFGSYPEGVCYSIMIMNLVVALIDKAVKPSRFGVVKSAEKKEAASK</sequence>
<dbReference type="Pfam" id="PF03116">
    <property type="entry name" value="NQR2_RnfD_RnfE"/>
    <property type="match status" value="1"/>
</dbReference>
<dbReference type="HAMAP" id="MF_00462">
    <property type="entry name" value="RsxD_RnfD"/>
    <property type="match status" value="1"/>
</dbReference>
<evidence type="ECO:0000313" key="11">
    <source>
        <dbReference type="EMBL" id="HJB12126.1"/>
    </source>
</evidence>
<comment type="subcellular location">
    <subcellularLocation>
        <location evidence="10">Cell membrane</location>
        <topology evidence="10">Multi-pass membrane protein</topology>
    </subcellularLocation>
</comment>
<dbReference type="GO" id="GO:0055085">
    <property type="term" value="P:transmembrane transport"/>
    <property type="evidence" value="ECO:0007669"/>
    <property type="project" value="InterPro"/>
</dbReference>
<feature type="transmembrane region" description="Helical" evidence="10">
    <location>
        <begin position="279"/>
        <end position="298"/>
    </location>
</feature>
<dbReference type="Proteomes" id="UP000823824">
    <property type="component" value="Unassembled WGS sequence"/>
</dbReference>
<proteinExistence type="inferred from homology"/>
<organism evidence="11 12">
    <name type="scientific">Candidatus Oscillibacter excrementigallinarum</name>
    <dbReference type="NCBI Taxonomy" id="2838716"/>
    <lineage>
        <taxon>Bacteria</taxon>
        <taxon>Bacillati</taxon>
        <taxon>Bacillota</taxon>
        <taxon>Clostridia</taxon>
        <taxon>Eubacteriales</taxon>
        <taxon>Oscillospiraceae</taxon>
        <taxon>Oscillibacter</taxon>
    </lineage>
</organism>
<keyword evidence="5 10" id="KW-0812">Transmembrane</keyword>
<keyword evidence="9 10" id="KW-0472">Membrane</keyword>
<name>A0A9D2RQW9_9FIRM</name>
<feature type="transmembrane region" description="Helical" evidence="10">
    <location>
        <begin position="304"/>
        <end position="322"/>
    </location>
</feature>
<feature type="transmembrane region" description="Helical" evidence="10">
    <location>
        <begin position="226"/>
        <end position="243"/>
    </location>
</feature>
<keyword evidence="3 10" id="KW-0285">Flavoprotein</keyword>
<evidence type="ECO:0000256" key="1">
    <source>
        <dbReference type="ARBA" id="ARBA00022448"/>
    </source>
</evidence>
<dbReference type="PANTHER" id="PTHR30578:SF0">
    <property type="entry name" value="ION-TRANSLOCATING OXIDOREDUCTASE COMPLEX SUBUNIT D"/>
    <property type="match status" value="1"/>
</dbReference>
<keyword evidence="7 10" id="KW-0249">Electron transport</keyword>
<feature type="transmembrane region" description="Helical" evidence="10">
    <location>
        <begin position="249"/>
        <end position="267"/>
    </location>
</feature>
<dbReference type="PANTHER" id="PTHR30578">
    <property type="entry name" value="ELECTRON TRANSPORT COMPLEX PROTEIN RNFD"/>
    <property type="match status" value="1"/>
</dbReference>
<dbReference type="InterPro" id="IPR011303">
    <property type="entry name" value="RnfD_bac"/>
</dbReference>
<keyword evidence="8 10" id="KW-1133">Transmembrane helix</keyword>
<reference evidence="11" key="2">
    <citation type="submission" date="2021-04" db="EMBL/GenBank/DDBJ databases">
        <authorList>
            <person name="Gilroy R."/>
        </authorList>
    </citation>
    <scope>NUCLEOTIDE SEQUENCE</scope>
    <source>
        <strain evidence="11">ChiBcec18-1249</strain>
    </source>
</reference>
<evidence type="ECO:0000256" key="2">
    <source>
        <dbReference type="ARBA" id="ARBA00022553"/>
    </source>
</evidence>
<gene>
    <name evidence="10" type="primary">rnfD</name>
    <name evidence="11" type="ORF">H9787_00275</name>
</gene>
<evidence type="ECO:0000256" key="5">
    <source>
        <dbReference type="ARBA" id="ARBA00022692"/>
    </source>
</evidence>
<keyword evidence="10" id="KW-1003">Cell membrane</keyword>
<evidence type="ECO:0000256" key="4">
    <source>
        <dbReference type="ARBA" id="ARBA00022643"/>
    </source>
</evidence>
<comment type="function">
    <text evidence="10">Part of a membrane-bound complex that couples electron transfer with translocation of ions across the membrane.</text>
</comment>
<protein>
    <recommendedName>
        <fullName evidence="10">Ion-translocating oxidoreductase complex subunit D</fullName>
        <ecNumber evidence="10">7.-.-.-</ecNumber>
    </recommendedName>
    <alternativeName>
        <fullName evidence="10">Rnf electron transport complex subunit D</fullName>
    </alternativeName>
</protein>
<evidence type="ECO:0000256" key="7">
    <source>
        <dbReference type="ARBA" id="ARBA00022982"/>
    </source>
</evidence>
<dbReference type="GO" id="GO:0022900">
    <property type="term" value="P:electron transport chain"/>
    <property type="evidence" value="ECO:0007669"/>
    <property type="project" value="UniProtKB-UniRule"/>
</dbReference>
<evidence type="ECO:0000256" key="3">
    <source>
        <dbReference type="ARBA" id="ARBA00022630"/>
    </source>
</evidence>
<keyword evidence="1 10" id="KW-0813">Transport</keyword>
<feature type="transmembrane region" description="Helical" evidence="10">
    <location>
        <begin position="191"/>
        <end position="214"/>
    </location>
</feature>
<keyword evidence="6 10" id="KW-1278">Translocase</keyword>
<feature type="transmembrane region" description="Helical" evidence="10">
    <location>
        <begin position="49"/>
        <end position="67"/>
    </location>
</feature>
<accession>A0A9D2RQW9</accession>
<evidence type="ECO:0000256" key="9">
    <source>
        <dbReference type="ARBA" id="ARBA00023136"/>
    </source>
</evidence>
<comment type="cofactor">
    <cofactor evidence="10">
        <name>FMN</name>
        <dbReference type="ChEBI" id="CHEBI:58210"/>
    </cofactor>
</comment>
<feature type="transmembrane region" description="Helical" evidence="10">
    <location>
        <begin position="76"/>
        <end position="93"/>
    </location>
</feature>
<evidence type="ECO:0000313" key="12">
    <source>
        <dbReference type="Proteomes" id="UP000823824"/>
    </source>
</evidence>